<evidence type="ECO:0000313" key="2">
    <source>
        <dbReference type="Proteomes" id="UP000266723"/>
    </source>
</evidence>
<name>A0ABQ7ART8_BRACR</name>
<organism evidence="1 2">
    <name type="scientific">Brassica cretica</name>
    <name type="common">Mustard</name>
    <dbReference type="NCBI Taxonomy" id="69181"/>
    <lineage>
        <taxon>Eukaryota</taxon>
        <taxon>Viridiplantae</taxon>
        <taxon>Streptophyta</taxon>
        <taxon>Embryophyta</taxon>
        <taxon>Tracheophyta</taxon>
        <taxon>Spermatophyta</taxon>
        <taxon>Magnoliopsida</taxon>
        <taxon>eudicotyledons</taxon>
        <taxon>Gunneridae</taxon>
        <taxon>Pentapetalae</taxon>
        <taxon>rosids</taxon>
        <taxon>malvids</taxon>
        <taxon>Brassicales</taxon>
        <taxon>Brassicaceae</taxon>
        <taxon>Brassiceae</taxon>
        <taxon>Brassica</taxon>
    </lineage>
</organism>
<dbReference type="Proteomes" id="UP000266723">
    <property type="component" value="Unassembled WGS sequence"/>
</dbReference>
<evidence type="ECO:0000313" key="1">
    <source>
        <dbReference type="EMBL" id="KAF3516847.1"/>
    </source>
</evidence>
<dbReference type="EMBL" id="QGKV02001556">
    <property type="protein sequence ID" value="KAF3516847.1"/>
    <property type="molecule type" value="Genomic_DNA"/>
</dbReference>
<gene>
    <name evidence="1" type="ORF">DY000_02059597</name>
</gene>
<reference evidence="1 2" key="1">
    <citation type="journal article" date="2020" name="BMC Genomics">
        <title>Intraspecific diversification of the crop wild relative Brassica cretica Lam. using demographic model selection.</title>
        <authorList>
            <person name="Kioukis A."/>
            <person name="Michalopoulou V.A."/>
            <person name="Briers L."/>
            <person name="Pirintsos S."/>
            <person name="Studholme D.J."/>
            <person name="Pavlidis P."/>
            <person name="Sarris P.F."/>
        </authorList>
    </citation>
    <scope>NUCLEOTIDE SEQUENCE [LARGE SCALE GENOMIC DNA]</scope>
    <source>
        <strain evidence="2">cv. PFS-1207/04</strain>
    </source>
</reference>
<protein>
    <submittedName>
        <fullName evidence="1">Uncharacterized protein</fullName>
    </submittedName>
</protein>
<accession>A0ABQ7ART8</accession>
<comment type="caution">
    <text evidence="1">The sequence shown here is derived from an EMBL/GenBank/DDBJ whole genome shotgun (WGS) entry which is preliminary data.</text>
</comment>
<sequence length="86" mass="10006">MEACPILVTDLAMEAYFDSRENLEREKLGTNFYLQFQILVRKPLHHVIDTPKRDCLFVLLEDKQNGMFSSSEVSWSKVMIMEHLGA</sequence>
<proteinExistence type="predicted"/>
<keyword evidence="2" id="KW-1185">Reference proteome</keyword>